<gene>
    <name evidence="1" type="ORF">BD410DRAFT_2373</name>
</gene>
<dbReference type="VEuPathDB" id="FungiDB:BD410DRAFT_2373"/>
<dbReference type="Proteomes" id="UP000294933">
    <property type="component" value="Unassembled WGS sequence"/>
</dbReference>
<evidence type="ECO:0000313" key="2">
    <source>
        <dbReference type="Proteomes" id="UP000294933"/>
    </source>
</evidence>
<protein>
    <submittedName>
        <fullName evidence="1">Uncharacterized protein</fullName>
    </submittedName>
</protein>
<organism evidence="1 2">
    <name type="scientific">Rickenella mellea</name>
    <dbReference type="NCBI Taxonomy" id="50990"/>
    <lineage>
        <taxon>Eukaryota</taxon>
        <taxon>Fungi</taxon>
        <taxon>Dikarya</taxon>
        <taxon>Basidiomycota</taxon>
        <taxon>Agaricomycotina</taxon>
        <taxon>Agaricomycetes</taxon>
        <taxon>Hymenochaetales</taxon>
        <taxon>Rickenellaceae</taxon>
        <taxon>Rickenella</taxon>
    </lineage>
</organism>
<dbReference type="AlphaFoldDB" id="A0A4R5XFH4"/>
<proteinExistence type="predicted"/>
<dbReference type="EMBL" id="ML170156">
    <property type="protein sequence ID" value="TDL29066.1"/>
    <property type="molecule type" value="Genomic_DNA"/>
</dbReference>
<evidence type="ECO:0000313" key="1">
    <source>
        <dbReference type="EMBL" id="TDL29066.1"/>
    </source>
</evidence>
<accession>A0A4R5XFH4</accession>
<reference evidence="1 2" key="1">
    <citation type="submission" date="2018-06" db="EMBL/GenBank/DDBJ databases">
        <title>A transcriptomic atlas of mushroom development highlights an independent origin of complex multicellularity.</title>
        <authorList>
            <consortium name="DOE Joint Genome Institute"/>
            <person name="Krizsan K."/>
            <person name="Almasi E."/>
            <person name="Merenyi Z."/>
            <person name="Sahu N."/>
            <person name="Viragh M."/>
            <person name="Koszo T."/>
            <person name="Mondo S."/>
            <person name="Kiss B."/>
            <person name="Balint B."/>
            <person name="Kues U."/>
            <person name="Barry K."/>
            <person name="Hegedus J.C."/>
            <person name="Henrissat B."/>
            <person name="Johnson J."/>
            <person name="Lipzen A."/>
            <person name="Ohm R."/>
            <person name="Nagy I."/>
            <person name="Pangilinan J."/>
            <person name="Yan J."/>
            <person name="Xiong Y."/>
            <person name="Grigoriev I.V."/>
            <person name="Hibbett D.S."/>
            <person name="Nagy L.G."/>
        </authorList>
    </citation>
    <scope>NUCLEOTIDE SEQUENCE [LARGE SCALE GENOMIC DNA]</scope>
    <source>
        <strain evidence="1 2">SZMC22713</strain>
    </source>
</reference>
<name>A0A4R5XFH4_9AGAM</name>
<sequence length="149" mass="16632">MVLVMARQRQHSGRYTPWIVMLANSTNSIGPLQAKNGISLVLEWNDEDMLIRHVILHPRLQCNLTHCIADILEKRPHGIAFTQLRTASEQRIWCSVAGSLVADHHYAELYRPVSTALALANQIIRKVSPTESIIKNCRGATAASQATIQ</sequence>
<keyword evidence="2" id="KW-1185">Reference proteome</keyword>